<dbReference type="InterPro" id="IPR036890">
    <property type="entry name" value="HATPase_C_sf"/>
</dbReference>
<dbReference type="InterPro" id="IPR004358">
    <property type="entry name" value="Sig_transdc_His_kin-like_C"/>
</dbReference>
<dbReference type="PANTHER" id="PTHR45339:SF5">
    <property type="entry name" value="HISTIDINE KINASE"/>
    <property type="match status" value="1"/>
</dbReference>
<dbReference type="Pfam" id="PF00512">
    <property type="entry name" value="HisKA"/>
    <property type="match status" value="1"/>
</dbReference>
<dbReference type="InterPro" id="IPR003661">
    <property type="entry name" value="HisK_dim/P_dom"/>
</dbReference>
<dbReference type="InterPro" id="IPR005467">
    <property type="entry name" value="His_kinase_dom"/>
</dbReference>
<dbReference type="GO" id="GO:0005524">
    <property type="term" value="F:ATP binding"/>
    <property type="evidence" value="ECO:0007669"/>
    <property type="project" value="UniProtKB-KW"/>
</dbReference>
<evidence type="ECO:0000256" key="2">
    <source>
        <dbReference type="ARBA" id="ARBA00012438"/>
    </source>
</evidence>
<dbReference type="Pfam" id="PF00072">
    <property type="entry name" value="Response_reg"/>
    <property type="match status" value="1"/>
</dbReference>
<dbReference type="PROSITE" id="PS50112">
    <property type="entry name" value="PAS"/>
    <property type="match status" value="1"/>
</dbReference>
<dbReference type="InterPro" id="IPR035965">
    <property type="entry name" value="PAS-like_dom_sf"/>
</dbReference>
<dbReference type="PROSITE" id="PS50110">
    <property type="entry name" value="RESPONSE_REGULATORY"/>
    <property type="match status" value="1"/>
</dbReference>
<dbReference type="SUPFAM" id="SSF55785">
    <property type="entry name" value="PYP-like sensor domain (PAS domain)"/>
    <property type="match status" value="2"/>
</dbReference>
<feature type="domain" description="PAC" evidence="9">
    <location>
        <begin position="27"/>
        <end position="79"/>
    </location>
</feature>
<reference evidence="10 11" key="1">
    <citation type="submission" date="2023-11" db="EMBL/GenBank/DDBJ databases">
        <title>Draft genome of Azohydromonas lata strain H1 (DSM1123), a polyhydroxyalkanoate producer.</title>
        <authorList>
            <person name="Traversa D."/>
            <person name="D'Addabbo P."/>
            <person name="Pazzani C."/>
            <person name="Manzari C."/>
            <person name="Chiara M."/>
            <person name="Scrascia M."/>
        </authorList>
    </citation>
    <scope>NUCLEOTIDE SEQUENCE [LARGE SCALE GENOMIC DNA]</scope>
    <source>
        <strain evidence="10 11">H1</strain>
    </source>
</reference>
<dbReference type="SMART" id="SM00387">
    <property type="entry name" value="HATPase_c"/>
    <property type="match status" value="1"/>
</dbReference>
<evidence type="ECO:0000259" key="9">
    <source>
        <dbReference type="PROSITE" id="PS50113"/>
    </source>
</evidence>
<dbReference type="SMART" id="SM00388">
    <property type="entry name" value="HisKA"/>
    <property type="match status" value="1"/>
</dbReference>
<keyword evidence="10" id="KW-0547">Nucleotide-binding</keyword>
<dbReference type="Gene3D" id="1.10.287.130">
    <property type="match status" value="1"/>
</dbReference>
<dbReference type="Pfam" id="PF08447">
    <property type="entry name" value="PAS_3"/>
    <property type="match status" value="1"/>
</dbReference>
<dbReference type="InterPro" id="IPR013655">
    <property type="entry name" value="PAS_fold_3"/>
</dbReference>
<dbReference type="SUPFAM" id="SSF55874">
    <property type="entry name" value="ATPase domain of HSP90 chaperone/DNA topoisomerase II/histidine kinase"/>
    <property type="match status" value="1"/>
</dbReference>
<dbReference type="InterPro" id="IPR000014">
    <property type="entry name" value="PAS"/>
</dbReference>
<dbReference type="Pfam" id="PF02518">
    <property type="entry name" value="HATPase_c"/>
    <property type="match status" value="1"/>
</dbReference>
<gene>
    <name evidence="10" type="ORF">SM757_06480</name>
</gene>
<keyword evidence="10" id="KW-0067">ATP-binding</keyword>
<dbReference type="PROSITE" id="PS50113">
    <property type="entry name" value="PAC"/>
    <property type="match status" value="2"/>
</dbReference>
<sequence>MLASIHPEDLPGVRSAIDEAIAQGGPYRREYRVRGLDGVYRWVEANGRVDLAEDGRPLRFPGVLLDVEPRRTLEVERDRAMELLRAFANAVPGVVYAKDRDGRVLVANRGMAELVGCPLQSLLNKTELEFRDDKCQAEATMVADRRVMDSGVVEQSEETVTCPDGTSTVWLCTKAPFTDGQGRVIGIIGASLDITARKAAEQALAALNATLEQRVAERTAELAAARDAAEAASRAKSAFLANMSHELRTPMNAILGLAHLLAQDALAARQAQQLAKIEGAARHLLSVISDILDISKIEAGKVQLERRDFSLAALLQEVRSIVDAPAAAKGLGISLDTANVPAWLRGDDTRVRQALLNYAGNAIKFTTSGHISLRALVEQRHGEKLLVRFEVEDTGKGVEPQQVARLFEAFEQADSSTTREHGGTGLGLAITRRLAELMGGSAGVRPRPGNGSVFWFTAWLEQSLETSPSEAIPEAADAKLKERHAGKRVLVAEDNAINREVALAMLRAVWLRADVAENGQAAVEMASQGGYDLVLMDMQMPVMDGLQATRALRAMPQLQTVPILAMTANVFDEDRVACLAAGMDDFASKPVQPQALYATLLKWLDRSALK</sequence>
<dbReference type="PRINTS" id="PR00344">
    <property type="entry name" value="BCTRLSENSOR"/>
</dbReference>
<dbReference type="Gene3D" id="3.40.50.2300">
    <property type="match status" value="1"/>
</dbReference>
<dbReference type="InterPro" id="IPR036097">
    <property type="entry name" value="HisK_dim/P_sf"/>
</dbReference>
<evidence type="ECO:0000313" key="10">
    <source>
        <dbReference type="EMBL" id="MDZ5456215.1"/>
    </source>
</evidence>
<dbReference type="EC" id="2.7.13.3" evidence="2"/>
<evidence type="ECO:0000256" key="3">
    <source>
        <dbReference type="ARBA" id="ARBA00022553"/>
    </source>
</evidence>
<feature type="coiled-coil region" evidence="5">
    <location>
        <begin position="197"/>
        <end position="228"/>
    </location>
</feature>
<comment type="catalytic activity">
    <reaction evidence="1">
        <text>ATP + protein L-histidine = ADP + protein N-phospho-L-histidine.</text>
        <dbReference type="EC" id="2.7.13.3"/>
    </reaction>
</comment>
<dbReference type="Proteomes" id="UP001293718">
    <property type="component" value="Unassembled WGS sequence"/>
</dbReference>
<dbReference type="InterPro" id="IPR001610">
    <property type="entry name" value="PAC"/>
</dbReference>
<dbReference type="Gene3D" id="3.30.565.10">
    <property type="entry name" value="Histidine kinase-like ATPase, C-terminal domain"/>
    <property type="match status" value="1"/>
</dbReference>
<dbReference type="CDD" id="cd00082">
    <property type="entry name" value="HisKA"/>
    <property type="match status" value="1"/>
</dbReference>
<dbReference type="InterPro" id="IPR000700">
    <property type="entry name" value="PAS-assoc_C"/>
</dbReference>
<dbReference type="PANTHER" id="PTHR45339">
    <property type="entry name" value="HYBRID SIGNAL TRANSDUCTION HISTIDINE KINASE J"/>
    <property type="match status" value="1"/>
</dbReference>
<organism evidence="10 11">
    <name type="scientific">Azohydromonas lata</name>
    <dbReference type="NCBI Taxonomy" id="45677"/>
    <lineage>
        <taxon>Bacteria</taxon>
        <taxon>Pseudomonadati</taxon>
        <taxon>Pseudomonadota</taxon>
        <taxon>Betaproteobacteria</taxon>
        <taxon>Burkholderiales</taxon>
        <taxon>Sphaerotilaceae</taxon>
        <taxon>Azohydromonas</taxon>
    </lineage>
</organism>
<accession>A0ABU5ICF2</accession>
<dbReference type="SMART" id="SM00086">
    <property type="entry name" value="PAC"/>
    <property type="match status" value="2"/>
</dbReference>
<dbReference type="CDD" id="cd00130">
    <property type="entry name" value="PAS"/>
    <property type="match status" value="2"/>
</dbReference>
<dbReference type="InterPro" id="IPR011006">
    <property type="entry name" value="CheY-like_superfamily"/>
</dbReference>
<dbReference type="SUPFAM" id="SSF52172">
    <property type="entry name" value="CheY-like"/>
    <property type="match status" value="1"/>
</dbReference>
<evidence type="ECO:0000313" key="11">
    <source>
        <dbReference type="Proteomes" id="UP001293718"/>
    </source>
</evidence>
<keyword evidence="11" id="KW-1185">Reference proteome</keyword>
<keyword evidence="3 4" id="KW-0597">Phosphoprotein</keyword>
<dbReference type="CDD" id="cd16922">
    <property type="entry name" value="HATPase_EvgS-ArcB-TorS-like"/>
    <property type="match status" value="1"/>
</dbReference>
<feature type="domain" description="Response regulatory" evidence="7">
    <location>
        <begin position="488"/>
        <end position="604"/>
    </location>
</feature>
<evidence type="ECO:0000256" key="4">
    <source>
        <dbReference type="PROSITE-ProRule" id="PRU00169"/>
    </source>
</evidence>
<name>A0ABU5ICF2_9BURK</name>
<evidence type="ECO:0000256" key="5">
    <source>
        <dbReference type="SAM" id="Coils"/>
    </source>
</evidence>
<feature type="domain" description="PAC" evidence="9">
    <location>
        <begin position="154"/>
        <end position="206"/>
    </location>
</feature>
<evidence type="ECO:0000256" key="1">
    <source>
        <dbReference type="ARBA" id="ARBA00000085"/>
    </source>
</evidence>
<dbReference type="InterPro" id="IPR013656">
    <property type="entry name" value="PAS_4"/>
</dbReference>
<dbReference type="Pfam" id="PF08448">
    <property type="entry name" value="PAS_4"/>
    <property type="match status" value="1"/>
</dbReference>
<feature type="domain" description="Histidine kinase" evidence="6">
    <location>
        <begin position="242"/>
        <end position="462"/>
    </location>
</feature>
<dbReference type="PROSITE" id="PS50109">
    <property type="entry name" value="HIS_KIN"/>
    <property type="match status" value="1"/>
</dbReference>
<feature type="modified residue" description="4-aspartylphosphate" evidence="4">
    <location>
        <position position="537"/>
    </location>
</feature>
<dbReference type="NCBIfam" id="TIGR00229">
    <property type="entry name" value="sensory_box"/>
    <property type="match status" value="1"/>
</dbReference>
<dbReference type="SUPFAM" id="SSF47384">
    <property type="entry name" value="Homodimeric domain of signal transducing histidine kinase"/>
    <property type="match status" value="1"/>
</dbReference>
<evidence type="ECO:0000259" key="7">
    <source>
        <dbReference type="PROSITE" id="PS50110"/>
    </source>
</evidence>
<dbReference type="InterPro" id="IPR003594">
    <property type="entry name" value="HATPase_dom"/>
</dbReference>
<comment type="caution">
    <text evidence="10">The sequence shown here is derived from an EMBL/GenBank/DDBJ whole genome shotgun (WGS) entry which is preliminary data.</text>
</comment>
<evidence type="ECO:0000259" key="6">
    <source>
        <dbReference type="PROSITE" id="PS50109"/>
    </source>
</evidence>
<keyword evidence="5" id="KW-0175">Coiled coil</keyword>
<dbReference type="CDD" id="cd17546">
    <property type="entry name" value="REC_hyHK_CKI1_RcsC-like"/>
    <property type="match status" value="1"/>
</dbReference>
<feature type="domain" description="PAS" evidence="8">
    <location>
        <begin position="80"/>
        <end position="128"/>
    </location>
</feature>
<dbReference type="EMBL" id="JAXOJX010000007">
    <property type="protein sequence ID" value="MDZ5456215.1"/>
    <property type="molecule type" value="Genomic_DNA"/>
</dbReference>
<dbReference type="SMART" id="SM00448">
    <property type="entry name" value="REC"/>
    <property type="match status" value="1"/>
</dbReference>
<dbReference type="Gene3D" id="3.30.450.20">
    <property type="entry name" value="PAS domain"/>
    <property type="match status" value="2"/>
</dbReference>
<proteinExistence type="predicted"/>
<evidence type="ECO:0000259" key="8">
    <source>
        <dbReference type="PROSITE" id="PS50112"/>
    </source>
</evidence>
<protein>
    <recommendedName>
        <fullName evidence="2">histidine kinase</fullName>
        <ecNumber evidence="2">2.7.13.3</ecNumber>
    </recommendedName>
</protein>
<dbReference type="RefSeq" id="WP_322464830.1">
    <property type="nucleotide sequence ID" value="NZ_JAXOJX010000007.1"/>
</dbReference>
<dbReference type="InterPro" id="IPR001789">
    <property type="entry name" value="Sig_transdc_resp-reg_receiver"/>
</dbReference>